<dbReference type="HOGENOM" id="CLU_087539_6_0_9"/>
<dbReference type="InterPro" id="IPR001647">
    <property type="entry name" value="HTH_TetR"/>
</dbReference>
<dbReference type="Gene3D" id="1.10.357.10">
    <property type="entry name" value="Tetracycline Repressor, domain 2"/>
    <property type="match status" value="1"/>
</dbReference>
<evidence type="ECO:0000259" key="3">
    <source>
        <dbReference type="PROSITE" id="PS50977"/>
    </source>
</evidence>
<gene>
    <name evidence="4" type="ORF">LFAB_16690</name>
</gene>
<dbReference type="PATRIC" id="fig|1400520.3.peg.3281"/>
<reference evidence="4 5" key="1">
    <citation type="journal article" date="2014" name="Genome Announc.">
        <title>Genome Sequence of Lactobacillus fabifermentans Strain T30PCM01, Isolated from Fermenting Grape Marc.</title>
        <authorList>
            <person name="Treu L."/>
            <person name="Vendramin V."/>
            <person name="Bovo B."/>
            <person name="Giacomini A."/>
            <person name="Corich V."/>
            <person name="Campanaro S."/>
        </authorList>
    </citation>
    <scope>NUCLEOTIDE SEQUENCE [LARGE SCALE GENOMIC DNA]</scope>
    <source>
        <strain evidence="4 5">T30PCM01</strain>
    </source>
</reference>
<dbReference type="SUPFAM" id="SSF46689">
    <property type="entry name" value="Homeodomain-like"/>
    <property type="match status" value="1"/>
</dbReference>
<comment type="caution">
    <text evidence="4">The sequence shown here is derived from an EMBL/GenBank/DDBJ whole genome shotgun (WGS) entry which is preliminary data.</text>
</comment>
<evidence type="ECO:0000256" key="2">
    <source>
        <dbReference type="PROSITE-ProRule" id="PRU00335"/>
    </source>
</evidence>
<dbReference type="GO" id="GO:0003677">
    <property type="term" value="F:DNA binding"/>
    <property type="evidence" value="ECO:0007669"/>
    <property type="project" value="UniProtKB-UniRule"/>
</dbReference>
<keyword evidence="1 2" id="KW-0238">DNA-binding</keyword>
<dbReference type="PANTHER" id="PTHR43479:SF11">
    <property type="entry name" value="ACREF_ENVCD OPERON REPRESSOR-RELATED"/>
    <property type="match status" value="1"/>
</dbReference>
<dbReference type="STRING" id="1400520.LFAB_16690"/>
<organism evidence="4 5">
    <name type="scientific">Lactiplantibacillus fabifermentans T30PCM01</name>
    <dbReference type="NCBI Taxonomy" id="1400520"/>
    <lineage>
        <taxon>Bacteria</taxon>
        <taxon>Bacillati</taxon>
        <taxon>Bacillota</taxon>
        <taxon>Bacilli</taxon>
        <taxon>Lactobacillales</taxon>
        <taxon>Lactobacillaceae</taxon>
        <taxon>Lactiplantibacillus</taxon>
    </lineage>
</organism>
<accession>W6T3V1</accession>
<name>W6T3V1_9LACO</name>
<dbReference type="Proteomes" id="UP000019247">
    <property type="component" value="Unassembled WGS sequence"/>
</dbReference>
<feature type="domain" description="HTH tetR-type" evidence="3">
    <location>
        <begin position="11"/>
        <end position="71"/>
    </location>
</feature>
<dbReference type="InterPro" id="IPR009057">
    <property type="entry name" value="Homeodomain-like_sf"/>
</dbReference>
<evidence type="ECO:0000313" key="5">
    <source>
        <dbReference type="Proteomes" id="UP000019247"/>
    </source>
</evidence>
<dbReference type="OrthoDB" id="9810250at2"/>
<dbReference type="InterPro" id="IPR050624">
    <property type="entry name" value="HTH-type_Tx_Regulator"/>
</dbReference>
<dbReference type="AlphaFoldDB" id="W6T3V1"/>
<protein>
    <recommendedName>
        <fullName evidence="3">HTH tetR-type domain-containing protein</fullName>
    </recommendedName>
</protein>
<evidence type="ECO:0000256" key="1">
    <source>
        <dbReference type="ARBA" id="ARBA00023125"/>
    </source>
</evidence>
<dbReference type="PANTHER" id="PTHR43479">
    <property type="entry name" value="ACREF/ENVCD OPERON REPRESSOR-RELATED"/>
    <property type="match status" value="1"/>
</dbReference>
<evidence type="ECO:0000313" key="4">
    <source>
        <dbReference type="EMBL" id="ETY72596.1"/>
    </source>
</evidence>
<dbReference type="Pfam" id="PF00440">
    <property type="entry name" value="TetR_N"/>
    <property type="match status" value="1"/>
</dbReference>
<sequence>MAYSGLNPTAQASKQRLADALAKLLLTTNYQQLKIGAICDEAQVARQTFYNLFDSKADLLRFYVEATMKTMFAELWRQHDQSLERLVNRLVMYVDRNQNFMRLLAANDLEATFRNALVAGITAVAANEPVTAAAYRAAFVAGGISETIFYWLAQPAPIDSDQLAKLILELLTALHNQL</sequence>
<feature type="DNA-binding region" description="H-T-H motif" evidence="2">
    <location>
        <begin position="34"/>
        <end position="53"/>
    </location>
</feature>
<dbReference type="RefSeq" id="WP_033614863.1">
    <property type="nucleotide sequence ID" value="NZ_KK036540.1"/>
</dbReference>
<proteinExistence type="predicted"/>
<dbReference type="PROSITE" id="PS50977">
    <property type="entry name" value="HTH_TETR_2"/>
    <property type="match status" value="1"/>
</dbReference>
<dbReference type="eggNOG" id="COG1309">
    <property type="taxonomic scope" value="Bacteria"/>
</dbReference>
<dbReference type="EMBL" id="AWWK01000094">
    <property type="protein sequence ID" value="ETY72596.1"/>
    <property type="molecule type" value="Genomic_DNA"/>
</dbReference>